<dbReference type="SMART" id="SM00471">
    <property type="entry name" value="HDc"/>
    <property type="match status" value="1"/>
</dbReference>
<evidence type="ECO:0000313" key="3">
    <source>
        <dbReference type="EMBL" id="RED87806.1"/>
    </source>
</evidence>
<dbReference type="PANTHER" id="PTHR43155:SF2">
    <property type="entry name" value="CYCLIC DI-GMP PHOSPHODIESTERASE PA4108"/>
    <property type="match status" value="1"/>
</dbReference>
<dbReference type="GO" id="GO:0016740">
    <property type="term" value="F:transferase activity"/>
    <property type="evidence" value="ECO:0007669"/>
    <property type="project" value="UniProtKB-KW"/>
</dbReference>
<dbReference type="InterPro" id="IPR006675">
    <property type="entry name" value="HDIG_dom"/>
</dbReference>
<dbReference type="InterPro" id="IPR003607">
    <property type="entry name" value="HD/PDEase_dom"/>
</dbReference>
<dbReference type="InterPro" id="IPR037522">
    <property type="entry name" value="HD_GYP_dom"/>
</dbReference>
<dbReference type="InterPro" id="IPR006674">
    <property type="entry name" value="HD_domain"/>
</dbReference>
<accession>A0A3D9KMU7</accession>
<dbReference type="Gene3D" id="1.10.3210.10">
    <property type="entry name" value="Hypothetical protein af1432"/>
    <property type="match status" value="1"/>
</dbReference>
<evidence type="ECO:0000259" key="1">
    <source>
        <dbReference type="PROSITE" id="PS51831"/>
    </source>
</evidence>
<dbReference type="Pfam" id="PF13487">
    <property type="entry name" value="HD_5"/>
    <property type="match status" value="1"/>
</dbReference>
<dbReference type="Proteomes" id="UP000256977">
    <property type="component" value="Unassembled WGS sequence"/>
</dbReference>
<dbReference type="AlphaFoldDB" id="A0A3D9KMU7"/>
<protein>
    <submittedName>
        <fullName evidence="3">Putative nucleotidyltransferase with HDIG domain</fullName>
    </submittedName>
</protein>
<dbReference type="PROSITE" id="PS51832">
    <property type="entry name" value="HD_GYP"/>
    <property type="match status" value="1"/>
</dbReference>
<proteinExistence type="predicted"/>
<dbReference type="SUPFAM" id="SSF109604">
    <property type="entry name" value="HD-domain/PDEase-like"/>
    <property type="match status" value="1"/>
</dbReference>
<sequence length="359" mass="40977">MRVHITDVRSGDRLSEDVFNAYGLHVLSKGTPLNEKEISRIFQHQIDYVSIEHRESPSAAIAVMEPEVKAPTTTVKAPEYNPLLRPLYHDAVAGAEQLFERASIEGRIYEDDVRESFQPLVENFRTERDVVSLLLMLNTQDDYTYQHSVQVGMLSYYIARWLGWSEEDTVRAGKAGFLHDVGKCRIAEVILNKPAKLNDEEYKEIQNHPQYGYEILTRSFKDEEVALAALQHHERIDGTGYPQGLSGEQIHPLARIVAVADVYSAMISSRVYSEKKDLHFVLKELYELSFKELDPDITHTFIRHMVPNFIGKRVELSNGVLGVIVMTNPTDFFRPLVQVGDEFIDLSVVRDISILEVNM</sequence>
<keyword evidence="4" id="KW-1185">Reference proteome</keyword>
<dbReference type="EMBL" id="QRDZ01000002">
    <property type="protein sequence ID" value="RED87806.1"/>
    <property type="molecule type" value="Genomic_DNA"/>
</dbReference>
<dbReference type="CDD" id="cd00077">
    <property type="entry name" value="HDc"/>
    <property type="match status" value="1"/>
</dbReference>
<dbReference type="PANTHER" id="PTHR43155">
    <property type="entry name" value="CYCLIC DI-GMP PHOSPHODIESTERASE PA4108-RELATED"/>
    <property type="match status" value="1"/>
</dbReference>
<feature type="domain" description="HD" evidence="1">
    <location>
        <begin position="144"/>
        <end position="266"/>
    </location>
</feature>
<gene>
    <name evidence="3" type="ORF">DFP98_102288</name>
</gene>
<dbReference type="RefSeq" id="WP_116059192.1">
    <property type="nucleotide sequence ID" value="NZ_QRDZ01000002.1"/>
</dbReference>
<dbReference type="PROSITE" id="PS51831">
    <property type="entry name" value="HD"/>
    <property type="match status" value="1"/>
</dbReference>
<evidence type="ECO:0000259" key="2">
    <source>
        <dbReference type="PROSITE" id="PS51832"/>
    </source>
</evidence>
<keyword evidence="3" id="KW-0808">Transferase</keyword>
<dbReference type="OrthoDB" id="9759601at2"/>
<comment type="caution">
    <text evidence="3">The sequence shown here is derived from an EMBL/GenBank/DDBJ whole genome shotgun (WGS) entry which is preliminary data.</text>
</comment>
<feature type="domain" description="HD-GYP" evidence="2">
    <location>
        <begin position="122"/>
        <end position="317"/>
    </location>
</feature>
<evidence type="ECO:0000313" key="4">
    <source>
        <dbReference type="Proteomes" id="UP000256977"/>
    </source>
</evidence>
<name>A0A3D9KMU7_9BACL</name>
<dbReference type="NCBIfam" id="TIGR00277">
    <property type="entry name" value="HDIG"/>
    <property type="match status" value="1"/>
</dbReference>
<organism evidence="3 4">
    <name type="scientific">Cohnella phaseoli</name>
    <dbReference type="NCBI Taxonomy" id="456490"/>
    <lineage>
        <taxon>Bacteria</taxon>
        <taxon>Bacillati</taxon>
        <taxon>Bacillota</taxon>
        <taxon>Bacilli</taxon>
        <taxon>Bacillales</taxon>
        <taxon>Paenibacillaceae</taxon>
        <taxon>Cohnella</taxon>
    </lineage>
</organism>
<reference evidence="3 4" key="1">
    <citation type="submission" date="2018-07" db="EMBL/GenBank/DDBJ databases">
        <title>Genomic Encyclopedia of Type Strains, Phase III (KMG-III): the genomes of soil and plant-associated and newly described type strains.</title>
        <authorList>
            <person name="Whitman W."/>
        </authorList>
    </citation>
    <scope>NUCLEOTIDE SEQUENCE [LARGE SCALE GENOMIC DNA]</scope>
    <source>
        <strain evidence="3 4">CECT 7287</strain>
    </source>
</reference>